<feature type="compositionally biased region" description="Low complexity" evidence="12">
    <location>
        <begin position="186"/>
        <end position="224"/>
    </location>
</feature>
<dbReference type="EMBL" id="JAZGQO010000001">
    <property type="protein sequence ID" value="KAK6196179.1"/>
    <property type="molecule type" value="Genomic_DNA"/>
</dbReference>
<evidence type="ECO:0000256" key="7">
    <source>
        <dbReference type="ARBA" id="ARBA00022703"/>
    </source>
</evidence>
<feature type="domain" description="Ubiquitin-like" evidence="13">
    <location>
        <begin position="1"/>
        <end position="62"/>
    </location>
</feature>
<feature type="region of interest" description="Disordered" evidence="12">
    <location>
        <begin position="548"/>
        <end position="605"/>
    </location>
</feature>
<evidence type="ECO:0000256" key="12">
    <source>
        <dbReference type="SAM" id="MobiDB-lite"/>
    </source>
</evidence>
<organism evidence="14 15">
    <name type="scientific">Patella caerulea</name>
    <name type="common">Rayed Mediterranean limpet</name>
    <dbReference type="NCBI Taxonomy" id="87958"/>
    <lineage>
        <taxon>Eukaryota</taxon>
        <taxon>Metazoa</taxon>
        <taxon>Spiralia</taxon>
        <taxon>Lophotrochozoa</taxon>
        <taxon>Mollusca</taxon>
        <taxon>Gastropoda</taxon>
        <taxon>Patellogastropoda</taxon>
        <taxon>Patelloidea</taxon>
        <taxon>Patellidae</taxon>
        <taxon>Patella</taxon>
    </lineage>
</organism>
<keyword evidence="9" id="KW-0143">Chaperone</keyword>
<evidence type="ECO:0000256" key="9">
    <source>
        <dbReference type="ARBA" id="ARBA00023186"/>
    </source>
</evidence>
<dbReference type="FunFam" id="3.10.20.90:FF:000154">
    <property type="entry name" value="Large proline-rich protein BAG6"/>
    <property type="match status" value="1"/>
</dbReference>
<evidence type="ECO:0000256" key="2">
    <source>
        <dbReference type="ARBA" id="ARBA00004514"/>
    </source>
</evidence>
<dbReference type="PANTHER" id="PTHR15204">
    <property type="entry name" value="LARGE PROLINE-RICH PROTEIN BAG6"/>
    <property type="match status" value="1"/>
</dbReference>
<evidence type="ECO:0000256" key="10">
    <source>
        <dbReference type="ARBA" id="ARBA00023242"/>
    </source>
</evidence>
<keyword evidence="6" id="KW-0964">Secreted</keyword>
<dbReference type="Pfam" id="PF00240">
    <property type="entry name" value="ubiquitin"/>
    <property type="match status" value="1"/>
</dbReference>
<dbReference type="PANTHER" id="PTHR15204:SF0">
    <property type="entry name" value="LARGE PROLINE-RICH PROTEIN BAG6"/>
    <property type="match status" value="1"/>
</dbReference>
<feature type="compositionally biased region" description="Low complexity" evidence="12">
    <location>
        <begin position="435"/>
        <end position="460"/>
    </location>
</feature>
<dbReference type="GO" id="GO:0071818">
    <property type="term" value="C:BAT3 complex"/>
    <property type="evidence" value="ECO:0007669"/>
    <property type="project" value="TreeGrafter"/>
</dbReference>
<keyword evidence="5" id="KW-0963">Cytoplasm</keyword>
<evidence type="ECO:0000256" key="5">
    <source>
        <dbReference type="ARBA" id="ARBA00022490"/>
    </source>
</evidence>
<dbReference type="SMART" id="SM00213">
    <property type="entry name" value="UBQ"/>
    <property type="match status" value="1"/>
</dbReference>
<keyword evidence="8" id="KW-0156">Chromatin regulator</keyword>
<feature type="compositionally biased region" description="Low complexity" evidence="12">
    <location>
        <begin position="762"/>
        <end position="782"/>
    </location>
</feature>
<comment type="caution">
    <text evidence="14">The sequence shown here is derived from an EMBL/GenBank/DDBJ whole genome shotgun (WGS) entry which is preliminary data.</text>
</comment>
<dbReference type="PROSITE" id="PS50053">
    <property type="entry name" value="UBIQUITIN_2"/>
    <property type="match status" value="1"/>
</dbReference>
<dbReference type="GO" id="GO:0031593">
    <property type="term" value="F:polyubiquitin modification-dependent protein binding"/>
    <property type="evidence" value="ECO:0007669"/>
    <property type="project" value="TreeGrafter"/>
</dbReference>
<evidence type="ECO:0000256" key="1">
    <source>
        <dbReference type="ARBA" id="ARBA00004123"/>
    </source>
</evidence>
<feature type="region of interest" description="Disordered" evidence="12">
    <location>
        <begin position="186"/>
        <end position="239"/>
    </location>
</feature>
<dbReference type="InterPro" id="IPR000626">
    <property type="entry name" value="Ubiquitin-like_dom"/>
</dbReference>
<evidence type="ECO:0000256" key="6">
    <source>
        <dbReference type="ARBA" id="ARBA00022525"/>
    </source>
</evidence>
<evidence type="ECO:0000259" key="13">
    <source>
        <dbReference type="PROSITE" id="PS50053"/>
    </source>
</evidence>
<dbReference type="SUPFAM" id="SSF54236">
    <property type="entry name" value="Ubiquitin-like"/>
    <property type="match status" value="1"/>
</dbReference>
<dbReference type="GO" id="GO:0006325">
    <property type="term" value="P:chromatin organization"/>
    <property type="evidence" value="ECO:0007669"/>
    <property type="project" value="UniProtKB-KW"/>
</dbReference>
<feature type="region of interest" description="Disordered" evidence="12">
    <location>
        <begin position="431"/>
        <end position="476"/>
    </location>
</feature>
<proteinExistence type="predicted"/>
<dbReference type="Pfam" id="PF12057">
    <property type="entry name" value="BAG6"/>
    <property type="match status" value="1"/>
</dbReference>
<keyword evidence="10" id="KW-0539">Nucleus</keyword>
<comment type="subcellular location">
    <subcellularLocation>
        <location evidence="2">Cytoplasm</location>
        <location evidence="2">Cytosol</location>
    </subcellularLocation>
    <subcellularLocation>
        <location evidence="1">Nucleus</location>
    </subcellularLocation>
    <subcellularLocation>
        <location evidence="3">Secreted</location>
        <location evidence="3">Extracellular exosome</location>
    </subcellularLocation>
</comment>
<feature type="compositionally biased region" description="Low complexity" evidence="12">
    <location>
        <begin position="73"/>
        <end position="99"/>
    </location>
</feature>
<dbReference type="Proteomes" id="UP001347796">
    <property type="component" value="Unassembled WGS sequence"/>
</dbReference>
<dbReference type="Gene3D" id="3.10.20.90">
    <property type="entry name" value="Phosphatidylinositol 3-kinase Catalytic Subunit, Chain A, domain 1"/>
    <property type="match status" value="1"/>
</dbReference>
<feature type="compositionally biased region" description="Polar residues" evidence="12">
    <location>
        <begin position="1062"/>
        <end position="1081"/>
    </location>
</feature>
<feature type="compositionally biased region" description="Polar residues" evidence="12">
    <location>
        <begin position="225"/>
        <end position="238"/>
    </location>
</feature>
<reference evidence="14 15" key="1">
    <citation type="submission" date="2024-01" db="EMBL/GenBank/DDBJ databases">
        <title>The genome of the rayed Mediterranean limpet Patella caerulea (Linnaeus, 1758).</title>
        <authorList>
            <person name="Anh-Thu Weber A."/>
            <person name="Halstead-Nussloch G."/>
        </authorList>
    </citation>
    <scope>NUCLEOTIDE SEQUENCE [LARGE SCALE GENOMIC DNA]</scope>
    <source>
        <strain evidence="14">AATW-2023a</strain>
        <tissue evidence="14">Whole specimen</tissue>
    </source>
</reference>
<feature type="compositionally biased region" description="Polar residues" evidence="12">
    <location>
        <begin position="1094"/>
        <end position="1114"/>
    </location>
</feature>
<accession>A0AAN8KCJ3</accession>
<evidence type="ECO:0000313" key="15">
    <source>
        <dbReference type="Proteomes" id="UP001347796"/>
    </source>
</evidence>
<feature type="compositionally biased region" description="Low complexity" evidence="12">
    <location>
        <begin position="346"/>
        <end position="384"/>
    </location>
</feature>
<dbReference type="AlphaFoldDB" id="A0AAN8KCJ3"/>
<evidence type="ECO:0000256" key="11">
    <source>
        <dbReference type="ARBA" id="ARBA00030033"/>
    </source>
</evidence>
<feature type="compositionally biased region" description="Polar residues" evidence="12">
    <location>
        <begin position="385"/>
        <end position="395"/>
    </location>
</feature>
<sequence>MDVTVKTLDGQNKNYNVAEDMTVRQFKEKIADSINIEADTQRLIFHGRVLQDDKPLKEYDVNGKVIHVVQRAPPSSRSESSSNNTTTTTSSSGGTPRSVVVGSFTLPTDILDPNQVQNIVQNAVAGMGDQWRNARVSTRASADGSPIDVRINLGQIPQQAMDQGQIQVNSIRRIIRQVRRLINLLQNPPSETATGGASSSEEASMSSSPDEPSTPTDPNPESTTQNTTDGASNSTQTGRPGINVLADLLEEVQLLNADLQPFLDRYRQVLQDDAPVEETQSTQRMCNMVSEAMHAMSHVYHGISDFMVDISAAPPRHLYSPPSTMMGMFPRVQRTQINVGNGRAGRPSTQNSSSNRTTSSQSSSTTTTAPSSTAMPMSTSTNPTVTSALNGTGSNLPPGVSVAGSSDPYVYVEVGPDSVTLNSISAHVITSTHDPSTPIASAASSTTMDSNQTGPQTTPATPNPGPTPTSTPQASGNMPDINVAGVQLPPGAQLPPGFIQGLVNSVLQSQGGARPRHPVQINFIPLNRAEGQMRVVGMRPPSVDIRMSSATRVPAPSSSTNQTFTTSTTTSTPSAPTSSTTTSTSTNTSTSSSSATTTNSQTRLPRQMDIADDLNAMFGGGMPGRPVDPYLPCSSRHYLTQQARNTAGPRVQPNPEAGLADMVSGLMSGLLGGEGGAQPHIHIHRGPPPTAASTASNTARSNTESTPSGGPRVPGPDPSHPFASLFSPLGTPGGPIPHTDNTQQTNAFRNILTNVFETALHSNTPPSATNSTGTSNTTSSSTPAPPPPAGATNPNAMFLDLFGGIGQQLSAAAGSRESNTTISDFVSNMSATHNLNPEEGFVSDMFQVISRHLTFTDLFGVFSGRSERLGQLQGPLKEFCRERVLKGREYNEDNLRTAIEEVIEEMEPELQSSIDTVEVKQGIDLMATIKNFLRQQLRATIRLILNSEDGDSNFGKNIYERVRRLLGEFITLTPICLVEGNAAFQRMLQHRLHGITSSMNPMIQQWMITMTSQHIQTFRQSYVITEAEVQHYIVKTGATTPAGAAAILRAERTEVPMDVSSPPATTAMPRTSQTKTEQPQKATAVESKPKSSEVQHAATRSNAAMNGTSSSGVTSPIPGATPKSVNIATNGEDWRAVVPEEWVPIISQDIQRQKQNRPQPPLSDAYLQGLPAKRRKVMTSDRPSNSLANMAEYIPESIRHAAATLGVEPISSFENLTQEASTNSDLQNALNGEIDRTIVRRLEKDSDYISERFPNAEQCYRPKKSER</sequence>
<feature type="region of interest" description="Disordered" evidence="12">
    <location>
        <begin position="339"/>
        <end position="400"/>
    </location>
</feature>
<feature type="region of interest" description="Disordered" evidence="12">
    <location>
        <begin position="761"/>
        <end position="795"/>
    </location>
</feature>
<dbReference type="GO" id="GO:0006915">
    <property type="term" value="P:apoptotic process"/>
    <property type="evidence" value="ECO:0007669"/>
    <property type="project" value="UniProtKB-KW"/>
</dbReference>
<dbReference type="GO" id="GO:0051787">
    <property type="term" value="F:misfolded protein binding"/>
    <property type="evidence" value="ECO:0007669"/>
    <property type="project" value="TreeGrafter"/>
</dbReference>
<keyword evidence="15" id="KW-1185">Reference proteome</keyword>
<keyword evidence="4" id="KW-0813">Transport</keyword>
<evidence type="ECO:0000313" key="14">
    <source>
        <dbReference type="EMBL" id="KAK6196179.1"/>
    </source>
</evidence>
<dbReference type="GO" id="GO:0005634">
    <property type="term" value="C:nucleus"/>
    <property type="evidence" value="ECO:0007669"/>
    <property type="project" value="UniProtKB-SubCell"/>
</dbReference>
<name>A0AAN8KCJ3_PATCE</name>
<protein>
    <recommendedName>
        <fullName evidence="11">BCL2-associated athanogene 6</fullName>
    </recommendedName>
</protein>
<dbReference type="InterPro" id="IPR029071">
    <property type="entry name" value="Ubiquitin-like_domsf"/>
</dbReference>
<keyword evidence="7" id="KW-0053">Apoptosis</keyword>
<evidence type="ECO:0000256" key="4">
    <source>
        <dbReference type="ARBA" id="ARBA00022448"/>
    </source>
</evidence>
<feature type="region of interest" description="Disordered" evidence="12">
    <location>
        <begin position="1056"/>
        <end position="1123"/>
    </location>
</feature>
<evidence type="ECO:0000256" key="3">
    <source>
        <dbReference type="ARBA" id="ARBA00004550"/>
    </source>
</evidence>
<dbReference type="GO" id="GO:0005576">
    <property type="term" value="C:extracellular region"/>
    <property type="evidence" value="ECO:0007669"/>
    <property type="project" value="UniProtKB-SubCell"/>
</dbReference>
<evidence type="ECO:0000256" key="8">
    <source>
        <dbReference type="ARBA" id="ARBA00022853"/>
    </source>
</evidence>
<feature type="compositionally biased region" description="Low complexity" evidence="12">
    <location>
        <begin position="691"/>
        <end position="706"/>
    </location>
</feature>
<dbReference type="CDD" id="cd01809">
    <property type="entry name" value="Ubl_BAG6"/>
    <property type="match status" value="1"/>
</dbReference>
<gene>
    <name evidence="14" type="ORF">SNE40_001453</name>
</gene>
<feature type="region of interest" description="Disordered" evidence="12">
    <location>
        <begin position="70"/>
        <end position="99"/>
    </location>
</feature>
<dbReference type="GO" id="GO:0036503">
    <property type="term" value="P:ERAD pathway"/>
    <property type="evidence" value="ECO:0007669"/>
    <property type="project" value="TreeGrafter"/>
</dbReference>
<feature type="region of interest" description="Disordered" evidence="12">
    <location>
        <begin position="672"/>
        <end position="742"/>
    </location>
</feature>
<dbReference type="InterPro" id="IPR021925">
    <property type="entry name" value="BAG6"/>
</dbReference>
<feature type="compositionally biased region" description="Low complexity" evidence="12">
    <location>
        <begin position="557"/>
        <end position="602"/>
    </location>
</feature>